<reference evidence="2" key="1">
    <citation type="submission" date="2022-11" db="UniProtKB">
        <authorList>
            <consortium name="WormBaseParasite"/>
        </authorList>
    </citation>
    <scope>IDENTIFICATION</scope>
</reference>
<proteinExistence type="predicted"/>
<sequence length="191" mass="21989">MFRIRRPKKLVLISNDDLQTIFQFLGRDELDICELVCRQCRNCCRNWNGFALRPISSVYYCRFEKKLSKAAVNLCNKRATLTYNKILAFVFHKRIVTEMAVCAYDYFGAKLGRKSAVVVCYLLICGRSSELAVLILKVALFQFLHLRMNAFPKILTHCSITFTIQLFLIISQSILDQCSIAYPTSVSVFSE</sequence>
<dbReference type="AlphaFoldDB" id="A0A915DE18"/>
<protein>
    <submittedName>
        <fullName evidence="2">F-box domain-containing protein</fullName>
    </submittedName>
</protein>
<keyword evidence="1" id="KW-1185">Reference proteome</keyword>
<name>A0A915DE18_9BILA</name>
<organism evidence="1 2">
    <name type="scientific">Ditylenchus dipsaci</name>
    <dbReference type="NCBI Taxonomy" id="166011"/>
    <lineage>
        <taxon>Eukaryota</taxon>
        <taxon>Metazoa</taxon>
        <taxon>Ecdysozoa</taxon>
        <taxon>Nematoda</taxon>
        <taxon>Chromadorea</taxon>
        <taxon>Rhabditida</taxon>
        <taxon>Tylenchina</taxon>
        <taxon>Tylenchomorpha</taxon>
        <taxon>Sphaerularioidea</taxon>
        <taxon>Anguinidae</taxon>
        <taxon>Anguininae</taxon>
        <taxon>Ditylenchus</taxon>
    </lineage>
</organism>
<dbReference type="Proteomes" id="UP000887574">
    <property type="component" value="Unplaced"/>
</dbReference>
<dbReference type="WBParaSite" id="jg18445">
    <property type="protein sequence ID" value="jg18445"/>
    <property type="gene ID" value="jg18445"/>
</dbReference>
<evidence type="ECO:0000313" key="1">
    <source>
        <dbReference type="Proteomes" id="UP000887574"/>
    </source>
</evidence>
<accession>A0A915DE18</accession>
<evidence type="ECO:0000313" key="2">
    <source>
        <dbReference type="WBParaSite" id="jg18445"/>
    </source>
</evidence>